<protein>
    <submittedName>
        <fullName evidence="3">N-acetyltransferase</fullName>
    </submittedName>
</protein>
<comment type="caution">
    <text evidence="3">The sequence shown here is derived from an EMBL/GenBank/DDBJ whole genome shotgun (WGS) entry which is preliminary data.</text>
</comment>
<dbReference type="PROSITE" id="PS51729">
    <property type="entry name" value="GNAT_YJDJ"/>
    <property type="match status" value="1"/>
</dbReference>
<dbReference type="OrthoDB" id="5405911at2"/>
<dbReference type="InterPro" id="IPR000182">
    <property type="entry name" value="GNAT_dom"/>
</dbReference>
<proteinExistence type="predicted"/>
<dbReference type="Pfam" id="PF14542">
    <property type="entry name" value="Acetyltransf_CG"/>
    <property type="match status" value="1"/>
</dbReference>
<dbReference type="Proteomes" id="UP000311713">
    <property type="component" value="Unassembled WGS sequence"/>
</dbReference>
<feature type="domain" description="N-acetyltransferase" evidence="1">
    <location>
        <begin position="1"/>
        <end position="128"/>
    </location>
</feature>
<organism evidence="3 4">
    <name type="scientific">Streptomyces sedi</name>
    <dbReference type="NCBI Taxonomy" id="555059"/>
    <lineage>
        <taxon>Bacteria</taxon>
        <taxon>Bacillati</taxon>
        <taxon>Actinomycetota</taxon>
        <taxon>Actinomycetes</taxon>
        <taxon>Kitasatosporales</taxon>
        <taxon>Streptomycetaceae</taxon>
        <taxon>Streptomyces</taxon>
    </lineage>
</organism>
<dbReference type="SUPFAM" id="SSF55729">
    <property type="entry name" value="Acyl-CoA N-acyltransferases (Nat)"/>
    <property type="match status" value="1"/>
</dbReference>
<dbReference type="Gene3D" id="3.40.630.30">
    <property type="match status" value="1"/>
</dbReference>
<evidence type="ECO:0000259" key="2">
    <source>
        <dbReference type="PROSITE" id="PS51729"/>
    </source>
</evidence>
<sequence length="128" mass="14054">MAQGLTDHTGAPVTVRLELDGPISAYTVRVDDGPPVGRAEFVDSPDTAAERIFFHTEVDGEFGGRGLARLLVREALEDSRRRKLTVVPVCPVFARHLRRHGDEYVASGGVFRRATRDDLALIARTTRG</sequence>
<dbReference type="InterPro" id="IPR031165">
    <property type="entry name" value="GNAT_YJDJ"/>
</dbReference>
<dbReference type="GO" id="GO:0016747">
    <property type="term" value="F:acyltransferase activity, transferring groups other than amino-acyl groups"/>
    <property type="evidence" value="ECO:0007669"/>
    <property type="project" value="InterPro"/>
</dbReference>
<evidence type="ECO:0000313" key="3">
    <source>
        <dbReference type="EMBL" id="TNM34392.1"/>
    </source>
</evidence>
<name>A0A5C4VF43_9ACTN</name>
<dbReference type="RefSeq" id="WP_139640147.1">
    <property type="nucleotide sequence ID" value="NZ_BAAAZS010000047.1"/>
</dbReference>
<keyword evidence="3" id="KW-0808">Transferase</keyword>
<dbReference type="InterPro" id="IPR016181">
    <property type="entry name" value="Acyl_CoA_acyltransferase"/>
</dbReference>
<gene>
    <name evidence="3" type="ORF">FH715_01550</name>
</gene>
<dbReference type="AlphaFoldDB" id="A0A5C4VF43"/>
<reference evidence="3 4" key="1">
    <citation type="submission" date="2019-06" db="EMBL/GenBank/DDBJ databases">
        <title>Draft genome of Streptomyces sedi sp. JCM16909.</title>
        <authorList>
            <person name="Klykleung N."/>
            <person name="Tanasupawat S."/>
            <person name="Kudo T."/>
            <person name="Yuki M."/>
            <person name="Ohkuma M."/>
        </authorList>
    </citation>
    <scope>NUCLEOTIDE SEQUENCE [LARGE SCALE GENOMIC DNA]</scope>
    <source>
        <strain evidence="3 4">JCM 16909</strain>
    </source>
</reference>
<feature type="domain" description="N-acetyltransferase" evidence="2">
    <location>
        <begin position="18"/>
        <end position="109"/>
    </location>
</feature>
<accession>A0A5C4VF43</accession>
<dbReference type="PROSITE" id="PS51186">
    <property type="entry name" value="GNAT"/>
    <property type="match status" value="1"/>
</dbReference>
<keyword evidence="4" id="KW-1185">Reference proteome</keyword>
<evidence type="ECO:0000313" key="4">
    <source>
        <dbReference type="Proteomes" id="UP000311713"/>
    </source>
</evidence>
<evidence type="ECO:0000259" key="1">
    <source>
        <dbReference type="PROSITE" id="PS51186"/>
    </source>
</evidence>
<dbReference type="EMBL" id="VDGT01000001">
    <property type="protein sequence ID" value="TNM34392.1"/>
    <property type="molecule type" value="Genomic_DNA"/>
</dbReference>